<feature type="transmembrane region" description="Helical" evidence="2">
    <location>
        <begin position="107"/>
        <end position="132"/>
    </location>
</feature>
<keyword evidence="2" id="KW-0472">Membrane</keyword>
<keyword evidence="4" id="KW-1185">Reference proteome</keyword>
<keyword evidence="2" id="KW-0812">Transmembrane</keyword>
<dbReference type="AlphaFoldDB" id="A0AAV9J3V1"/>
<keyword evidence="2" id="KW-1133">Transmembrane helix</keyword>
<feature type="transmembrane region" description="Helical" evidence="2">
    <location>
        <begin position="138"/>
        <end position="161"/>
    </location>
</feature>
<sequence>MVLFSWNARRATARNARLSDADLTNHQLEMVSCSASTIFRTPEASVDEYSVDGSDLERGDSCSSPPVDPNDTPHRTSTESERIGVAEEGHADQGKPETANVPELLKVLASGIGIVIVLLSFVLISGFFYFLWMYGLTIILDIIFYIINIFAIVIYMVLFIVTYPIRVLIWLFAELCGTTGELGFGLAWDWCGGEPEYGLRCLGPWNHTVAA</sequence>
<evidence type="ECO:0000256" key="1">
    <source>
        <dbReference type="SAM" id="MobiDB-lite"/>
    </source>
</evidence>
<feature type="compositionally biased region" description="Basic and acidic residues" evidence="1">
    <location>
        <begin position="71"/>
        <end position="81"/>
    </location>
</feature>
<evidence type="ECO:0000256" key="2">
    <source>
        <dbReference type="SAM" id="Phobius"/>
    </source>
</evidence>
<gene>
    <name evidence="3" type="ORF">LTR36_000884</name>
</gene>
<protein>
    <recommendedName>
        <fullName evidence="5">Transmembrane protein</fullName>
    </recommendedName>
</protein>
<evidence type="ECO:0000313" key="3">
    <source>
        <dbReference type="EMBL" id="KAK4539229.1"/>
    </source>
</evidence>
<name>A0AAV9J3V1_9PEZI</name>
<comment type="caution">
    <text evidence="3">The sequence shown here is derived from an EMBL/GenBank/DDBJ whole genome shotgun (WGS) entry which is preliminary data.</text>
</comment>
<reference evidence="3 4" key="1">
    <citation type="submission" date="2021-11" db="EMBL/GenBank/DDBJ databases">
        <title>Black yeast isolated from Biological Soil Crust.</title>
        <authorList>
            <person name="Kurbessoian T."/>
        </authorList>
    </citation>
    <scope>NUCLEOTIDE SEQUENCE [LARGE SCALE GENOMIC DNA]</scope>
    <source>
        <strain evidence="3 4">CCFEE 5522</strain>
    </source>
</reference>
<dbReference type="Proteomes" id="UP001324427">
    <property type="component" value="Unassembled WGS sequence"/>
</dbReference>
<feature type="region of interest" description="Disordered" evidence="1">
    <location>
        <begin position="50"/>
        <end position="81"/>
    </location>
</feature>
<dbReference type="EMBL" id="JAVFHQ010000108">
    <property type="protein sequence ID" value="KAK4539229.1"/>
    <property type="molecule type" value="Genomic_DNA"/>
</dbReference>
<evidence type="ECO:0000313" key="4">
    <source>
        <dbReference type="Proteomes" id="UP001324427"/>
    </source>
</evidence>
<evidence type="ECO:0008006" key="5">
    <source>
        <dbReference type="Google" id="ProtNLM"/>
    </source>
</evidence>
<organism evidence="3 4">
    <name type="scientific">Oleoguttula mirabilis</name>
    <dbReference type="NCBI Taxonomy" id="1507867"/>
    <lineage>
        <taxon>Eukaryota</taxon>
        <taxon>Fungi</taxon>
        <taxon>Dikarya</taxon>
        <taxon>Ascomycota</taxon>
        <taxon>Pezizomycotina</taxon>
        <taxon>Dothideomycetes</taxon>
        <taxon>Dothideomycetidae</taxon>
        <taxon>Mycosphaerellales</taxon>
        <taxon>Teratosphaeriaceae</taxon>
        <taxon>Oleoguttula</taxon>
    </lineage>
</organism>
<accession>A0AAV9J3V1</accession>
<proteinExistence type="predicted"/>